<evidence type="ECO:0000313" key="1">
    <source>
        <dbReference type="EMBL" id="CEK89165.1"/>
    </source>
</evidence>
<feature type="non-terminal residue" evidence="1">
    <location>
        <position position="1"/>
    </location>
</feature>
<sequence>DYTSEEDAVVYTDDSVILHSPSAWTFTARTKVDAIKQASGAYATTTSSMTMKVMVVTKSMEWLQTQT</sequence>
<proteinExistence type="predicted"/>
<feature type="non-terminal residue" evidence="1">
    <location>
        <position position="67"/>
    </location>
</feature>
<gene>
    <name evidence="1" type="primary">ORF169295</name>
</gene>
<name>A0A0B7BAN7_9EUPU</name>
<accession>A0A0B7BAN7</accession>
<reference evidence="1" key="1">
    <citation type="submission" date="2014-12" db="EMBL/GenBank/DDBJ databases">
        <title>Insight into the proteome of Arion vulgaris.</title>
        <authorList>
            <person name="Aradska J."/>
            <person name="Bulat T."/>
            <person name="Smidak R."/>
            <person name="Sarate P."/>
            <person name="Gangsoo J."/>
            <person name="Sialana F."/>
            <person name="Bilban M."/>
            <person name="Lubec G."/>
        </authorList>
    </citation>
    <scope>NUCLEOTIDE SEQUENCE</scope>
    <source>
        <tissue evidence="1">Skin</tissue>
    </source>
</reference>
<dbReference type="AlphaFoldDB" id="A0A0B7BAN7"/>
<protein>
    <submittedName>
        <fullName evidence="1">Uncharacterized protein</fullName>
    </submittedName>
</protein>
<organism evidence="1">
    <name type="scientific">Arion vulgaris</name>
    <dbReference type="NCBI Taxonomy" id="1028688"/>
    <lineage>
        <taxon>Eukaryota</taxon>
        <taxon>Metazoa</taxon>
        <taxon>Spiralia</taxon>
        <taxon>Lophotrochozoa</taxon>
        <taxon>Mollusca</taxon>
        <taxon>Gastropoda</taxon>
        <taxon>Heterobranchia</taxon>
        <taxon>Euthyneura</taxon>
        <taxon>Panpulmonata</taxon>
        <taxon>Eupulmonata</taxon>
        <taxon>Stylommatophora</taxon>
        <taxon>Helicina</taxon>
        <taxon>Arionoidea</taxon>
        <taxon>Arionidae</taxon>
        <taxon>Arion</taxon>
    </lineage>
</organism>
<dbReference type="EMBL" id="HACG01042300">
    <property type="protein sequence ID" value="CEK89165.1"/>
    <property type="molecule type" value="Transcribed_RNA"/>
</dbReference>